<proteinExistence type="predicted"/>
<feature type="domain" description="N-acetyltransferase" evidence="1">
    <location>
        <begin position="69"/>
        <end position="220"/>
    </location>
</feature>
<name>S3E4M6_GLAL2</name>
<reference evidence="2 3" key="1">
    <citation type="journal article" date="2013" name="BMC Genomics">
        <title>Genomics-driven discovery of the pneumocandin biosynthetic gene cluster in the fungus Glarea lozoyensis.</title>
        <authorList>
            <person name="Chen L."/>
            <person name="Yue Q."/>
            <person name="Zhang X."/>
            <person name="Xiang M."/>
            <person name="Wang C."/>
            <person name="Li S."/>
            <person name="Che Y."/>
            <person name="Ortiz-Lopez F.J."/>
            <person name="Bills G.F."/>
            <person name="Liu X."/>
            <person name="An Z."/>
        </authorList>
    </citation>
    <scope>NUCLEOTIDE SEQUENCE [LARGE SCALE GENOMIC DNA]</scope>
    <source>
        <strain evidence="3">ATCC 20868 / MF5171</strain>
    </source>
</reference>
<dbReference type="RefSeq" id="XP_008079975.1">
    <property type="nucleotide sequence ID" value="XM_008081784.1"/>
</dbReference>
<dbReference type="CDD" id="cd04301">
    <property type="entry name" value="NAT_SF"/>
    <property type="match status" value="1"/>
</dbReference>
<evidence type="ECO:0000259" key="1">
    <source>
        <dbReference type="PROSITE" id="PS51186"/>
    </source>
</evidence>
<dbReference type="eggNOG" id="ENOG502SC13">
    <property type="taxonomic scope" value="Eukaryota"/>
</dbReference>
<dbReference type="PANTHER" id="PTHR42791">
    <property type="entry name" value="GNAT FAMILY ACETYLTRANSFERASE"/>
    <property type="match status" value="1"/>
</dbReference>
<dbReference type="Pfam" id="PF00583">
    <property type="entry name" value="Acetyltransf_1"/>
    <property type="match status" value="1"/>
</dbReference>
<organism evidence="2 3">
    <name type="scientific">Glarea lozoyensis (strain ATCC 20868 / MF5171)</name>
    <dbReference type="NCBI Taxonomy" id="1116229"/>
    <lineage>
        <taxon>Eukaryota</taxon>
        <taxon>Fungi</taxon>
        <taxon>Dikarya</taxon>
        <taxon>Ascomycota</taxon>
        <taxon>Pezizomycotina</taxon>
        <taxon>Leotiomycetes</taxon>
        <taxon>Helotiales</taxon>
        <taxon>Helotiaceae</taxon>
        <taxon>Glarea</taxon>
    </lineage>
</organism>
<dbReference type="EMBL" id="KE145358">
    <property type="protein sequence ID" value="EPE33358.1"/>
    <property type="molecule type" value="Genomic_DNA"/>
</dbReference>
<keyword evidence="2" id="KW-0808">Transferase</keyword>
<dbReference type="Proteomes" id="UP000016922">
    <property type="component" value="Unassembled WGS sequence"/>
</dbReference>
<dbReference type="InterPro" id="IPR052523">
    <property type="entry name" value="Trichothecene_AcTrans"/>
</dbReference>
<keyword evidence="3" id="KW-1185">Reference proteome</keyword>
<dbReference type="AlphaFoldDB" id="S3E4M6"/>
<dbReference type="GO" id="GO:0016747">
    <property type="term" value="F:acyltransferase activity, transferring groups other than amino-acyl groups"/>
    <property type="evidence" value="ECO:0007669"/>
    <property type="project" value="InterPro"/>
</dbReference>
<protein>
    <submittedName>
        <fullName evidence="2">Acyl-CoA N-acyltransferases (Nat)</fullName>
    </submittedName>
</protein>
<dbReference type="HOGENOM" id="CLU_060131_6_5_1"/>
<dbReference type="KEGG" id="glz:GLAREA_06370"/>
<dbReference type="PROSITE" id="PS51186">
    <property type="entry name" value="GNAT"/>
    <property type="match status" value="1"/>
</dbReference>
<keyword evidence="2" id="KW-0012">Acyltransferase</keyword>
<evidence type="ECO:0000313" key="2">
    <source>
        <dbReference type="EMBL" id="EPE33358.1"/>
    </source>
</evidence>
<dbReference type="OMA" id="ARWHFYP"/>
<dbReference type="OrthoDB" id="410198at2759"/>
<dbReference type="GeneID" id="19465424"/>
<dbReference type="InterPro" id="IPR000182">
    <property type="entry name" value="GNAT_dom"/>
</dbReference>
<accession>S3E4M6</accession>
<gene>
    <name evidence="2" type="ORF">GLAREA_06370</name>
</gene>
<evidence type="ECO:0000313" key="3">
    <source>
        <dbReference type="Proteomes" id="UP000016922"/>
    </source>
</evidence>
<dbReference type="InterPro" id="IPR016181">
    <property type="entry name" value="Acyl_CoA_acyltransferase"/>
</dbReference>
<dbReference type="SUPFAM" id="SSF55729">
    <property type="entry name" value="Acyl-CoA N-acyltransferases (Nat)"/>
    <property type="match status" value="1"/>
</dbReference>
<sequence>MPLHILPLTLPDFLTLTIQGFHAPGIDLTGQPTPLCWPITTHGEAQTRLDFHFAKQKERFLHDPTVRYMKVVDTTDKEGEAIMSIARWHFYPAGYDYETESHWEVYDLDTIPNVPGGFNIRLYNHILSTRDSVRPSWIPPNEPCWILMHLVTHPAYRGRGAAGKLVQWGIEQAEASKTRAYLEAGVMGRPVYERFGFEQVGELLEVDCRGFGVKMSMAMCKMVYVPKSFEEGSGEVGEAEE</sequence>
<dbReference type="Gene3D" id="3.40.630.30">
    <property type="match status" value="1"/>
</dbReference>
<dbReference type="PANTHER" id="PTHR42791:SF1">
    <property type="entry name" value="N-ACETYLTRANSFERASE DOMAIN-CONTAINING PROTEIN"/>
    <property type="match status" value="1"/>
</dbReference>